<keyword evidence="7" id="KW-0695">RNA-directed DNA polymerase</keyword>
<dbReference type="CDD" id="cd09274">
    <property type="entry name" value="RNase_HI_RT_Ty3"/>
    <property type="match status" value="1"/>
</dbReference>
<dbReference type="GO" id="GO:0015074">
    <property type="term" value="P:DNA integration"/>
    <property type="evidence" value="ECO:0007669"/>
    <property type="project" value="InterPro"/>
</dbReference>
<evidence type="ECO:0000256" key="5">
    <source>
        <dbReference type="ARBA" id="ARBA00022759"/>
    </source>
</evidence>
<dbReference type="GO" id="GO:0003676">
    <property type="term" value="F:nucleic acid binding"/>
    <property type="evidence" value="ECO:0007669"/>
    <property type="project" value="InterPro"/>
</dbReference>
<keyword evidence="6" id="KW-0378">Hydrolase</keyword>
<dbReference type="GO" id="GO:0004519">
    <property type="term" value="F:endonuclease activity"/>
    <property type="evidence" value="ECO:0007669"/>
    <property type="project" value="UniProtKB-KW"/>
</dbReference>
<protein>
    <recommendedName>
        <fullName evidence="1">RNA-directed DNA polymerase</fullName>
        <ecNumber evidence="1">2.7.7.49</ecNumber>
    </recommendedName>
</protein>
<comment type="caution">
    <text evidence="10">The sequence shown here is derived from an EMBL/GenBank/DDBJ whole genome shotgun (WGS) entry which is preliminary data.</text>
</comment>
<dbReference type="InterPro" id="IPR000477">
    <property type="entry name" value="RT_dom"/>
</dbReference>
<dbReference type="Pfam" id="PF00078">
    <property type="entry name" value="RVT_1"/>
    <property type="match status" value="1"/>
</dbReference>
<accession>A0AAV1IZ93</accession>
<keyword evidence="3" id="KW-0548">Nucleotidyltransferase</keyword>
<gene>
    <name evidence="10" type="ORF">LNINA_LOCUS2392</name>
</gene>
<dbReference type="FunFam" id="3.30.420.10:FF:000032">
    <property type="entry name" value="Retrovirus-related Pol polyprotein from transposon 297-like Protein"/>
    <property type="match status" value="1"/>
</dbReference>
<evidence type="ECO:0000256" key="1">
    <source>
        <dbReference type="ARBA" id="ARBA00012493"/>
    </source>
</evidence>
<dbReference type="Gene3D" id="3.30.420.10">
    <property type="entry name" value="Ribonuclease H-like superfamily/Ribonuclease H"/>
    <property type="match status" value="1"/>
</dbReference>
<feature type="compositionally biased region" description="Polar residues" evidence="8">
    <location>
        <begin position="903"/>
        <end position="916"/>
    </location>
</feature>
<evidence type="ECO:0000313" key="10">
    <source>
        <dbReference type="EMBL" id="CAK1542499.1"/>
    </source>
</evidence>
<feature type="region of interest" description="Disordered" evidence="8">
    <location>
        <begin position="880"/>
        <end position="924"/>
    </location>
</feature>
<keyword evidence="4" id="KW-0540">Nuclease</keyword>
<dbReference type="Pfam" id="PF17921">
    <property type="entry name" value="Integrase_H2C2"/>
    <property type="match status" value="1"/>
</dbReference>
<dbReference type="InterPro" id="IPR050951">
    <property type="entry name" value="Retrovirus_Pol_polyprotein"/>
</dbReference>
<dbReference type="SUPFAM" id="SSF56672">
    <property type="entry name" value="DNA/RNA polymerases"/>
    <property type="match status" value="1"/>
</dbReference>
<dbReference type="InterPro" id="IPR043128">
    <property type="entry name" value="Rev_trsase/Diguanyl_cyclase"/>
</dbReference>
<dbReference type="SUPFAM" id="SSF53098">
    <property type="entry name" value="Ribonuclease H-like"/>
    <property type="match status" value="1"/>
</dbReference>
<dbReference type="FunFam" id="1.10.340.70:FF:000001">
    <property type="entry name" value="Retrovirus-related Pol polyprotein from transposon gypsy-like Protein"/>
    <property type="match status" value="1"/>
</dbReference>
<feature type="domain" description="Integrase catalytic" evidence="9">
    <location>
        <begin position="557"/>
        <end position="727"/>
    </location>
</feature>
<evidence type="ECO:0000259" key="9">
    <source>
        <dbReference type="PROSITE" id="PS50994"/>
    </source>
</evidence>
<dbReference type="Proteomes" id="UP001497472">
    <property type="component" value="Unassembled WGS sequence"/>
</dbReference>
<dbReference type="InterPro" id="IPR041588">
    <property type="entry name" value="Integrase_H2C2"/>
</dbReference>
<keyword evidence="2" id="KW-0808">Transferase</keyword>
<dbReference type="Pfam" id="PF00665">
    <property type="entry name" value="rve"/>
    <property type="match status" value="1"/>
</dbReference>
<dbReference type="InterPro" id="IPR041373">
    <property type="entry name" value="RT_RNaseH"/>
</dbReference>
<evidence type="ECO:0000256" key="8">
    <source>
        <dbReference type="SAM" id="MobiDB-lite"/>
    </source>
</evidence>
<organism evidence="10 11">
    <name type="scientific">Leptosia nina</name>
    <dbReference type="NCBI Taxonomy" id="320188"/>
    <lineage>
        <taxon>Eukaryota</taxon>
        <taxon>Metazoa</taxon>
        <taxon>Ecdysozoa</taxon>
        <taxon>Arthropoda</taxon>
        <taxon>Hexapoda</taxon>
        <taxon>Insecta</taxon>
        <taxon>Pterygota</taxon>
        <taxon>Neoptera</taxon>
        <taxon>Endopterygota</taxon>
        <taxon>Lepidoptera</taxon>
        <taxon>Glossata</taxon>
        <taxon>Ditrysia</taxon>
        <taxon>Papilionoidea</taxon>
        <taxon>Pieridae</taxon>
        <taxon>Pierinae</taxon>
        <taxon>Leptosia</taxon>
    </lineage>
</organism>
<keyword evidence="5" id="KW-0255">Endonuclease</keyword>
<dbReference type="GO" id="GO:0042575">
    <property type="term" value="C:DNA polymerase complex"/>
    <property type="evidence" value="ECO:0007669"/>
    <property type="project" value="UniProtKB-ARBA"/>
</dbReference>
<proteinExistence type="predicted"/>
<keyword evidence="11" id="KW-1185">Reference proteome</keyword>
<evidence type="ECO:0000256" key="7">
    <source>
        <dbReference type="ARBA" id="ARBA00022918"/>
    </source>
</evidence>
<dbReference type="InterPro" id="IPR012337">
    <property type="entry name" value="RNaseH-like_sf"/>
</dbReference>
<name>A0AAV1IZ93_9NEOP</name>
<dbReference type="PROSITE" id="PS50994">
    <property type="entry name" value="INTEGRASE"/>
    <property type="match status" value="1"/>
</dbReference>
<evidence type="ECO:0000256" key="6">
    <source>
        <dbReference type="ARBA" id="ARBA00022801"/>
    </source>
</evidence>
<dbReference type="InterPro" id="IPR043502">
    <property type="entry name" value="DNA/RNA_pol_sf"/>
</dbReference>
<evidence type="ECO:0000256" key="3">
    <source>
        <dbReference type="ARBA" id="ARBA00022695"/>
    </source>
</evidence>
<dbReference type="GO" id="GO:0016787">
    <property type="term" value="F:hydrolase activity"/>
    <property type="evidence" value="ECO:0007669"/>
    <property type="project" value="UniProtKB-KW"/>
</dbReference>
<evidence type="ECO:0000313" key="11">
    <source>
        <dbReference type="Proteomes" id="UP001497472"/>
    </source>
</evidence>
<dbReference type="GO" id="GO:0003964">
    <property type="term" value="F:RNA-directed DNA polymerase activity"/>
    <property type="evidence" value="ECO:0007669"/>
    <property type="project" value="UniProtKB-KW"/>
</dbReference>
<dbReference type="PANTHER" id="PTHR37984:SF5">
    <property type="entry name" value="PROTEIN NYNRIN-LIKE"/>
    <property type="match status" value="1"/>
</dbReference>
<dbReference type="InterPro" id="IPR036397">
    <property type="entry name" value="RNaseH_sf"/>
</dbReference>
<dbReference type="FunFam" id="3.10.20.370:FF:000001">
    <property type="entry name" value="Retrovirus-related Pol polyprotein from transposon 17.6-like protein"/>
    <property type="match status" value="1"/>
</dbReference>
<dbReference type="InterPro" id="IPR001584">
    <property type="entry name" value="Integrase_cat-core"/>
</dbReference>
<dbReference type="AlphaFoldDB" id="A0AAV1IZ93"/>
<dbReference type="Pfam" id="PF17917">
    <property type="entry name" value="RT_RNaseH"/>
    <property type="match status" value="1"/>
</dbReference>
<dbReference type="PANTHER" id="PTHR37984">
    <property type="entry name" value="PROTEIN CBG26694"/>
    <property type="match status" value="1"/>
</dbReference>
<evidence type="ECO:0000256" key="4">
    <source>
        <dbReference type="ARBA" id="ARBA00022722"/>
    </source>
</evidence>
<dbReference type="Gene3D" id="1.10.340.70">
    <property type="match status" value="1"/>
</dbReference>
<dbReference type="FunFam" id="3.30.70.270:FF:000020">
    <property type="entry name" value="Transposon Tf2-6 polyprotein-like Protein"/>
    <property type="match status" value="1"/>
</dbReference>
<dbReference type="EC" id="2.7.7.49" evidence="1"/>
<dbReference type="Gene3D" id="3.30.70.270">
    <property type="match status" value="2"/>
</dbReference>
<evidence type="ECO:0000256" key="2">
    <source>
        <dbReference type="ARBA" id="ARBA00022679"/>
    </source>
</evidence>
<dbReference type="Gene3D" id="3.10.20.370">
    <property type="match status" value="1"/>
</dbReference>
<reference evidence="10 11" key="1">
    <citation type="submission" date="2023-11" db="EMBL/GenBank/DDBJ databases">
        <authorList>
            <person name="Okamura Y."/>
        </authorList>
    </citation>
    <scope>NUCLEOTIDE SEQUENCE [LARGE SCALE GENOMIC DNA]</scope>
</reference>
<dbReference type="EMBL" id="CAVLEF010000003">
    <property type="protein sequence ID" value="CAK1542499.1"/>
    <property type="molecule type" value="Genomic_DNA"/>
</dbReference>
<sequence>MIDIKINNSNGYAYLDSAARTSIAGTTLYRMLLDTGYSFTNKEAVIHLADGKGKNKESLSVFLNWCNNTKMLSPIPAPPPIVRPREPRADNEDVLKHKDPRVKYIKINPVKLYSVDVSFQDYSNITLRNDEAAVLGCQAQTQLNNLLIEYQDDLHLRSMTFTEHLESLREIFDKLKEYNLRANRNKCKFGCSEIKYLGHLIIPEGIKADPEKVSAIQNLPPPKNLKQLISFLQTTSWYRRFIKDFASIAQPLTMLTKKKSSWQWSTEQQNAYDLLKNALITSPVLRQAINDEPFVLKTDASYYAIGAALLQGEGPNEHVVEYASRLLTPPEKNYTVTEKEALAIVWAVAKFRGYIEGSKFITITDHQPLKWLMALKTPTGRLARWALQLQPYEFEIQYSKGRTNFLADLLSRPQCDNYDDSSECSLRSVEIELPRRSEISIRESQLKDEILAKIINVLEKDADNEDYIEWNKKGYLIHKGVLYRYIPDQDDDNAKLLVPKQEINAILKAYHDSPVSGHVGVDKTIARITNHFWWSGIRKDVIKHIKSCIDCQRYKPSNLKPAGLFQSTANSQRFETLSIDLFGPLPKSLNEEKWVFIIEDVATKWIELFAMREATSEACAHILINEIILRYGIPRKLISDNGTQFISAVIQKLTFCMGIDHILTPVYHPQPNIVERRNRDLKTQMAILVNNQHRNWPTTLPAIKFALNTAVCQSTGFTPAYLVFGRELRTPYDLAHDLSTIVQSENFVTEITPTLKKLGRDLKIAKENIEKMQELNRDRVNTTRRPDPGYNPGDLVLIETHPISNQNKSFTSKLAPRRDGPYIVIRKKGSSLYEVANVKEPEVSIGKFHTSALVKYEHREAEDVPELILPIRKRGRPKKTSFVNDAGALIGTNTKAPEGEDVTPSTPAHNYNTRGSSRIRVTHT</sequence>